<sequence>MTANKTKTSLSVKIKMIAYWICTILIALETAAGAQWDLSRNEFVRGIFNHLGYPVYLLTIIGIWKIPAFIAILVPRMLLIKEWAYAGLFFVYSGAFASHLAVGDVPAAWIGPLVFMMLTAGSWYLRPASRKLANK</sequence>
<reference evidence="6 7" key="1">
    <citation type="submission" date="2016-03" db="EMBL/GenBank/DDBJ databases">
        <title>Niastella vici sp. nov., isolated from farmland soil.</title>
        <authorList>
            <person name="Chen L."/>
            <person name="Wang D."/>
            <person name="Yang S."/>
            <person name="Wang G."/>
        </authorList>
    </citation>
    <scope>NUCLEOTIDE SEQUENCE [LARGE SCALE GENOMIC DNA]</scope>
    <source>
        <strain evidence="6 7">DJ57</strain>
    </source>
</reference>
<dbReference type="PIRSF" id="PIRSF030066">
    <property type="entry name" value="UCP030066"/>
    <property type="match status" value="1"/>
</dbReference>
<keyword evidence="3 5" id="KW-1133">Transmembrane helix</keyword>
<dbReference type="AlphaFoldDB" id="A0A1V9G4X5"/>
<dbReference type="GO" id="GO:0016020">
    <property type="term" value="C:membrane"/>
    <property type="evidence" value="ECO:0007669"/>
    <property type="project" value="UniProtKB-SubCell"/>
</dbReference>
<comment type="subcellular location">
    <subcellularLocation>
        <location evidence="1">Membrane</location>
        <topology evidence="1">Multi-pass membrane protein</topology>
    </subcellularLocation>
</comment>
<feature type="transmembrane region" description="Helical" evidence="5">
    <location>
        <begin position="107"/>
        <end position="125"/>
    </location>
</feature>
<accession>A0A1V9G4X5</accession>
<keyword evidence="4 5" id="KW-0472">Membrane</keyword>
<evidence type="ECO:0000256" key="2">
    <source>
        <dbReference type="ARBA" id="ARBA00022692"/>
    </source>
</evidence>
<keyword evidence="2 5" id="KW-0812">Transmembrane</keyword>
<name>A0A1V9G4X5_9BACT</name>
<proteinExistence type="predicted"/>
<gene>
    <name evidence="6" type="ORF">A3860_16495</name>
</gene>
<dbReference type="InterPro" id="IPR016944">
    <property type="entry name" value="UCP030066"/>
</dbReference>
<comment type="caution">
    <text evidence="6">The sequence shown here is derived from an EMBL/GenBank/DDBJ whole genome shotgun (WGS) entry which is preliminary data.</text>
</comment>
<dbReference type="InterPro" id="IPR032808">
    <property type="entry name" value="DoxX"/>
</dbReference>
<evidence type="ECO:0000313" key="7">
    <source>
        <dbReference type="Proteomes" id="UP000192796"/>
    </source>
</evidence>
<feature type="transmembrane region" description="Helical" evidence="5">
    <location>
        <begin position="83"/>
        <end position="101"/>
    </location>
</feature>
<evidence type="ECO:0000256" key="1">
    <source>
        <dbReference type="ARBA" id="ARBA00004141"/>
    </source>
</evidence>
<dbReference type="Proteomes" id="UP000192796">
    <property type="component" value="Unassembled WGS sequence"/>
</dbReference>
<evidence type="ECO:0000256" key="3">
    <source>
        <dbReference type="ARBA" id="ARBA00022989"/>
    </source>
</evidence>
<evidence type="ECO:0000256" key="4">
    <source>
        <dbReference type="ARBA" id="ARBA00023136"/>
    </source>
</evidence>
<dbReference type="EMBL" id="LVYD01000024">
    <property type="protein sequence ID" value="OQP65558.1"/>
    <property type="molecule type" value="Genomic_DNA"/>
</dbReference>
<evidence type="ECO:0008006" key="8">
    <source>
        <dbReference type="Google" id="ProtNLM"/>
    </source>
</evidence>
<evidence type="ECO:0000313" key="6">
    <source>
        <dbReference type="EMBL" id="OQP65558.1"/>
    </source>
</evidence>
<organism evidence="6 7">
    <name type="scientific">Niastella vici</name>
    <dbReference type="NCBI Taxonomy" id="1703345"/>
    <lineage>
        <taxon>Bacteria</taxon>
        <taxon>Pseudomonadati</taxon>
        <taxon>Bacteroidota</taxon>
        <taxon>Chitinophagia</taxon>
        <taxon>Chitinophagales</taxon>
        <taxon>Chitinophagaceae</taxon>
        <taxon>Niastella</taxon>
    </lineage>
</organism>
<dbReference type="STRING" id="1703345.A3860_16495"/>
<feature type="transmembrane region" description="Helical" evidence="5">
    <location>
        <begin position="53"/>
        <end position="74"/>
    </location>
</feature>
<evidence type="ECO:0000256" key="5">
    <source>
        <dbReference type="SAM" id="Phobius"/>
    </source>
</evidence>
<dbReference type="Pfam" id="PF13564">
    <property type="entry name" value="DoxX_2"/>
    <property type="match status" value="1"/>
</dbReference>
<protein>
    <recommendedName>
        <fullName evidence="8">DoxX-like family protein</fullName>
    </recommendedName>
</protein>
<keyword evidence="7" id="KW-1185">Reference proteome</keyword>